<dbReference type="AlphaFoldDB" id="A0AB33KBF4"/>
<dbReference type="InterPro" id="IPR036890">
    <property type="entry name" value="HATPase_C_sf"/>
</dbReference>
<proteinExistence type="predicted"/>
<reference evidence="4" key="1">
    <citation type="submission" date="2024-07" db="EMBL/GenBank/DDBJ databases">
        <title>Complete genome sequences of cellulolytic bacteria, Kitasatospora sp. CMC57 and Streptomyces sp. CMC78, isolated from Japanese agricultural soil.</title>
        <authorList>
            <person name="Hashimoto T."/>
            <person name="Ito M."/>
            <person name="Iwamoto M."/>
            <person name="Fukahori D."/>
            <person name="Shoda T."/>
            <person name="Sakoda M."/>
            <person name="Morohoshi T."/>
            <person name="Mitsuboshi M."/>
            <person name="Nishizawa T."/>
        </authorList>
    </citation>
    <scope>NUCLEOTIDE SEQUENCE</scope>
    <source>
        <strain evidence="4">CMC78</strain>
    </source>
</reference>
<feature type="region of interest" description="Disordered" evidence="2">
    <location>
        <begin position="1"/>
        <end position="46"/>
    </location>
</feature>
<dbReference type="PANTHER" id="PTHR35526:SF3">
    <property type="entry name" value="ANTI-SIGMA-F FACTOR RSBW"/>
    <property type="match status" value="1"/>
</dbReference>
<dbReference type="Pfam" id="PF13581">
    <property type="entry name" value="HATPase_c_2"/>
    <property type="match status" value="1"/>
</dbReference>
<keyword evidence="4" id="KW-0547">Nucleotide-binding</keyword>
<dbReference type="SUPFAM" id="SSF55874">
    <property type="entry name" value="ATPase domain of HSP90 chaperone/DNA topoisomerase II/histidine kinase"/>
    <property type="match status" value="1"/>
</dbReference>
<feature type="domain" description="Histidine kinase/HSP90-like ATPase" evidence="3">
    <location>
        <begin position="46"/>
        <end position="152"/>
    </location>
</feature>
<gene>
    <name evidence="4" type="ORF">SCMC78_11330</name>
</gene>
<dbReference type="InterPro" id="IPR003594">
    <property type="entry name" value="HATPase_dom"/>
</dbReference>
<dbReference type="KEGG" id="stcm:SCMC78_11330"/>
<dbReference type="GO" id="GO:0005524">
    <property type="term" value="F:ATP binding"/>
    <property type="evidence" value="ECO:0007669"/>
    <property type="project" value="UniProtKB-KW"/>
</dbReference>
<evidence type="ECO:0000313" key="4">
    <source>
        <dbReference type="EMBL" id="BFP51326.1"/>
    </source>
</evidence>
<protein>
    <submittedName>
        <fullName evidence="4">ATP-binding protein</fullName>
    </submittedName>
</protein>
<organism evidence="4">
    <name type="scientific">Streptomyces sp. CMC78</name>
    <dbReference type="NCBI Taxonomy" id="3231512"/>
    <lineage>
        <taxon>Bacteria</taxon>
        <taxon>Bacillati</taxon>
        <taxon>Actinomycetota</taxon>
        <taxon>Actinomycetes</taxon>
        <taxon>Kitasatosporales</taxon>
        <taxon>Streptomycetaceae</taxon>
        <taxon>Streptomyces</taxon>
    </lineage>
</organism>
<dbReference type="EMBL" id="AP035884">
    <property type="protein sequence ID" value="BFP51326.1"/>
    <property type="molecule type" value="Genomic_DNA"/>
</dbReference>
<keyword evidence="1" id="KW-0418">Kinase</keyword>
<sequence length="159" mass="17528">MRAGEMTKRQKRTTAVEGRGPRGRRPGEAPLPARMRRRVGHTERSAVGDVRRELREFLRHRSGQEQTDAAELLVSELVTNALIHTRHGAVVTATATTARLRVEVQDFASEDLPAPYVPNADDGTHGRGLILVRSLADAWGVEAQALGKVVWFELHGGRP</sequence>
<evidence type="ECO:0000259" key="3">
    <source>
        <dbReference type="Pfam" id="PF13581"/>
    </source>
</evidence>
<name>A0AB33KBF4_9ACTN</name>
<dbReference type="CDD" id="cd16936">
    <property type="entry name" value="HATPase_RsbW-like"/>
    <property type="match status" value="1"/>
</dbReference>
<keyword evidence="4" id="KW-0067">ATP-binding</keyword>
<evidence type="ECO:0000256" key="1">
    <source>
        <dbReference type="ARBA" id="ARBA00022527"/>
    </source>
</evidence>
<evidence type="ECO:0000256" key="2">
    <source>
        <dbReference type="SAM" id="MobiDB-lite"/>
    </source>
</evidence>
<dbReference type="InterPro" id="IPR050267">
    <property type="entry name" value="Anti-sigma-factor_SerPK"/>
</dbReference>
<dbReference type="GO" id="GO:0004674">
    <property type="term" value="F:protein serine/threonine kinase activity"/>
    <property type="evidence" value="ECO:0007669"/>
    <property type="project" value="UniProtKB-KW"/>
</dbReference>
<keyword evidence="1" id="KW-0808">Transferase</keyword>
<keyword evidence="1" id="KW-0723">Serine/threonine-protein kinase</keyword>
<dbReference type="PANTHER" id="PTHR35526">
    <property type="entry name" value="ANTI-SIGMA-F FACTOR RSBW-RELATED"/>
    <property type="match status" value="1"/>
</dbReference>
<dbReference type="Gene3D" id="3.30.565.10">
    <property type="entry name" value="Histidine kinase-like ATPase, C-terminal domain"/>
    <property type="match status" value="1"/>
</dbReference>
<accession>A0AB33KBF4</accession>